<evidence type="ECO:0000313" key="8">
    <source>
        <dbReference type="EMBL" id="RNL55885.1"/>
    </source>
</evidence>
<dbReference type="OrthoDB" id="691231at2"/>
<comment type="caution">
    <text evidence="8">The sequence shown here is derived from an EMBL/GenBank/DDBJ whole genome shotgun (WGS) entry which is preliminary data.</text>
</comment>
<proteinExistence type="inferred from homology"/>
<keyword evidence="9" id="KW-1185">Reference proteome</keyword>
<dbReference type="Gene3D" id="1.25.40.390">
    <property type="match status" value="1"/>
</dbReference>
<keyword evidence="5" id="KW-0998">Cell outer membrane</keyword>
<evidence type="ECO:0000256" key="1">
    <source>
        <dbReference type="ARBA" id="ARBA00004442"/>
    </source>
</evidence>
<evidence type="ECO:0000259" key="7">
    <source>
        <dbReference type="Pfam" id="PF14322"/>
    </source>
</evidence>
<dbReference type="GO" id="GO:0009279">
    <property type="term" value="C:cell outer membrane"/>
    <property type="evidence" value="ECO:0007669"/>
    <property type="project" value="UniProtKB-SubCell"/>
</dbReference>
<evidence type="ECO:0000259" key="6">
    <source>
        <dbReference type="Pfam" id="PF07980"/>
    </source>
</evidence>
<reference evidence="8 9" key="1">
    <citation type="submission" date="2018-10" db="EMBL/GenBank/DDBJ databases">
        <title>Genome sequencing of Pedobacter jejuensis TNB23.</title>
        <authorList>
            <person name="Cho Y.-J."/>
            <person name="Cho A."/>
            <person name="Kim O.-S."/>
        </authorList>
    </citation>
    <scope>NUCLEOTIDE SEQUENCE [LARGE SCALE GENOMIC DNA]</scope>
    <source>
        <strain evidence="8 9">TNB23</strain>
    </source>
</reference>
<name>A0A3N0C0Z8_9SPHI</name>
<evidence type="ECO:0000256" key="5">
    <source>
        <dbReference type="ARBA" id="ARBA00023237"/>
    </source>
</evidence>
<sequence length="563" mass="62900">MRNMKFKYIFTISIITCLLLDSCQKDFLDTKLDTQQTPETIASGAGGLNGFAWAFYTPLRDGFTEIDNNLFATVSDEAQNNLPTYNALYYNQALISETINPESGIYKTYYEGIRAANNFIDYAKDADRYILIGRDPVADANAIAQDKQNIAWFKAESHIAKAYYYAELIKRYGGVPIVNQTLEQSGKVNIPRSTYDQVVEYILKEIEENKANLQVNWKTSAFAGNDGRFTLGVALALKARVLLYAASPLNNPTNDVEKWRRAAAACNELMTTPGLGLALNQFYGSYFRGAAPLTSAETIFAIRRPANNTIERQNFPVPTPGGVGAISPSDNLVADYEYTGTPNPVDPYANRDSRLANTVATNGSTWNNRVMDFSPGGIDDMNKANGSKTGYFLKKFLNDNLNLVQNETAQHNWVVFRYAEVLLNYAEAMNEAYGPDNTNGYAKTARQAMNEVRTRSAMPAVSLAISSSKDGFRTAVKHERRIELAFEGHRYWDLLRWKDGEVVLNQPIIGVKVTKVSSNPNVWTYQKVSVATRRFNPAANYRYPFTRTEIVNSNGTLVQNPGY</sequence>
<feature type="domain" description="SusD-like N-terminal" evidence="7">
    <location>
        <begin position="26"/>
        <end position="241"/>
    </location>
</feature>
<comment type="similarity">
    <text evidence="2">Belongs to the SusD family.</text>
</comment>
<evidence type="ECO:0000313" key="9">
    <source>
        <dbReference type="Proteomes" id="UP000274046"/>
    </source>
</evidence>
<protein>
    <submittedName>
        <fullName evidence="8">RagB/SusD family nutrient uptake outer membrane protein</fullName>
    </submittedName>
</protein>
<dbReference type="Proteomes" id="UP000274046">
    <property type="component" value="Unassembled WGS sequence"/>
</dbReference>
<dbReference type="InterPro" id="IPR033985">
    <property type="entry name" value="SusD-like_N"/>
</dbReference>
<accession>A0A3N0C0Z8</accession>
<evidence type="ECO:0000256" key="2">
    <source>
        <dbReference type="ARBA" id="ARBA00006275"/>
    </source>
</evidence>
<evidence type="ECO:0000256" key="3">
    <source>
        <dbReference type="ARBA" id="ARBA00022729"/>
    </source>
</evidence>
<organism evidence="8 9">
    <name type="scientific">Pedobacter jejuensis</name>
    <dbReference type="NCBI Taxonomy" id="1268550"/>
    <lineage>
        <taxon>Bacteria</taxon>
        <taxon>Pseudomonadati</taxon>
        <taxon>Bacteroidota</taxon>
        <taxon>Sphingobacteriia</taxon>
        <taxon>Sphingobacteriales</taxon>
        <taxon>Sphingobacteriaceae</taxon>
        <taxon>Pedobacter</taxon>
    </lineage>
</organism>
<dbReference type="Pfam" id="PF07980">
    <property type="entry name" value="SusD_RagB"/>
    <property type="match status" value="1"/>
</dbReference>
<dbReference type="InterPro" id="IPR012944">
    <property type="entry name" value="SusD_RagB_dom"/>
</dbReference>
<feature type="domain" description="RagB/SusD" evidence="6">
    <location>
        <begin position="306"/>
        <end position="563"/>
    </location>
</feature>
<keyword evidence="4" id="KW-0472">Membrane</keyword>
<dbReference type="EMBL" id="RBEE01000004">
    <property type="protein sequence ID" value="RNL55885.1"/>
    <property type="molecule type" value="Genomic_DNA"/>
</dbReference>
<dbReference type="SUPFAM" id="SSF48452">
    <property type="entry name" value="TPR-like"/>
    <property type="match status" value="1"/>
</dbReference>
<comment type="subcellular location">
    <subcellularLocation>
        <location evidence="1">Cell outer membrane</location>
    </subcellularLocation>
</comment>
<dbReference type="Pfam" id="PF14322">
    <property type="entry name" value="SusD-like_3"/>
    <property type="match status" value="1"/>
</dbReference>
<evidence type="ECO:0000256" key="4">
    <source>
        <dbReference type="ARBA" id="ARBA00023136"/>
    </source>
</evidence>
<keyword evidence="3" id="KW-0732">Signal</keyword>
<dbReference type="AlphaFoldDB" id="A0A3N0C0Z8"/>
<dbReference type="InterPro" id="IPR011990">
    <property type="entry name" value="TPR-like_helical_dom_sf"/>
</dbReference>
<gene>
    <name evidence="8" type="ORF">D7004_03790</name>
</gene>